<evidence type="ECO:0000313" key="2">
    <source>
        <dbReference type="Proteomes" id="UP000570493"/>
    </source>
</evidence>
<accession>A0A7Y0DX22</accession>
<organism evidence="1 2">
    <name type="scientific">Pseudoalteromonas arctica</name>
    <dbReference type="NCBI Taxonomy" id="394751"/>
    <lineage>
        <taxon>Bacteria</taxon>
        <taxon>Pseudomonadati</taxon>
        <taxon>Pseudomonadota</taxon>
        <taxon>Gammaproteobacteria</taxon>
        <taxon>Alteromonadales</taxon>
        <taxon>Pseudoalteromonadaceae</taxon>
        <taxon>Pseudoalteromonas</taxon>
    </lineage>
</organism>
<dbReference type="AlphaFoldDB" id="A0A7Y0DX22"/>
<sequence length="158" mass="18082">MVGMAMKIIKNDDVNLKVISEATEAQSPKSEITIDGSKLKLIINGVDLEACIKYDECYLVFTTDDCPFEESLNIYLLSGENEIIDSATVFWPYGTGSFKLIGITDPDLVKFKFFGDKDWQIKIYKSKRFHIPYISEPSGVWRKIKFWRSFVVSEVSDQ</sequence>
<name>A0A7Y0DX22_9GAMM</name>
<protein>
    <submittedName>
        <fullName evidence="1">Uncharacterized protein</fullName>
    </submittedName>
</protein>
<comment type="caution">
    <text evidence="1">The sequence shown here is derived from an EMBL/GenBank/DDBJ whole genome shotgun (WGS) entry which is preliminary data.</text>
</comment>
<dbReference type="EMBL" id="JABBMT010000037">
    <property type="protein sequence ID" value="NMM42376.1"/>
    <property type="molecule type" value="Genomic_DNA"/>
</dbReference>
<reference evidence="1" key="1">
    <citation type="submission" date="2020-04" db="EMBL/GenBank/DDBJ databases">
        <title>Genome Sequencing for Pseudoaltermonas arctica.</title>
        <authorList>
            <person name="Elkins N.S."/>
        </authorList>
    </citation>
    <scope>NUCLEOTIDE SEQUENCE [LARGE SCALE GENOMIC DNA]</scope>
    <source>
        <strain evidence="1">NEC-BIFX-2020_0012</strain>
    </source>
</reference>
<keyword evidence="2" id="KW-1185">Reference proteome</keyword>
<gene>
    <name evidence="1" type="ORF">HHO47_16515</name>
</gene>
<proteinExistence type="predicted"/>
<evidence type="ECO:0000313" key="1">
    <source>
        <dbReference type="EMBL" id="NMM42376.1"/>
    </source>
</evidence>
<dbReference type="Proteomes" id="UP000570493">
    <property type="component" value="Unassembled WGS sequence"/>
</dbReference>